<organism evidence="1 2">
    <name type="scientific">Portunus trituberculatus</name>
    <name type="common">Swimming crab</name>
    <name type="synonym">Neptunus trituberculatus</name>
    <dbReference type="NCBI Taxonomy" id="210409"/>
    <lineage>
        <taxon>Eukaryota</taxon>
        <taxon>Metazoa</taxon>
        <taxon>Ecdysozoa</taxon>
        <taxon>Arthropoda</taxon>
        <taxon>Crustacea</taxon>
        <taxon>Multicrustacea</taxon>
        <taxon>Malacostraca</taxon>
        <taxon>Eumalacostraca</taxon>
        <taxon>Eucarida</taxon>
        <taxon>Decapoda</taxon>
        <taxon>Pleocyemata</taxon>
        <taxon>Brachyura</taxon>
        <taxon>Eubrachyura</taxon>
        <taxon>Portunoidea</taxon>
        <taxon>Portunidae</taxon>
        <taxon>Portuninae</taxon>
        <taxon>Portunus</taxon>
    </lineage>
</organism>
<name>A0A5B7D3U2_PORTR</name>
<comment type="caution">
    <text evidence="1">The sequence shown here is derived from an EMBL/GenBank/DDBJ whole genome shotgun (WGS) entry which is preliminary data.</text>
</comment>
<evidence type="ECO:0000313" key="1">
    <source>
        <dbReference type="EMBL" id="MPC15941.1"/>
    </source>
</evidence>
<accession>A0A5B7D3U2</accession>
<reference evidence="1 2" key="1">
    <citation type="submission" date="2019-05" db="EMBL/GenBank/DDBJ databases">
        <title>Another draft genome of Portunus trituberculatus and its Hox gene families provides insights of decapod evolution.</title>
        <authorList>
            <person name="Jeong J.-H."/>
            <person name="Song I."/>
            <person name="Kim S."/>
            <person name="Choi T."/>
            <person name="Kim D."/>
            <person name="Ryu S."/>
            <person name="Kim W."/>
        </authorList>
    </citation>
    <scope>NUCLEOTIDE SEQUENCE [LARGE SCALE GENOMIC DNA]</scope>
    <source>
        <tissue evidence="1">Muscle</tissue>
    </source>
</reference>
<keyword evidence="2" id="KW-1185">Reference proteome</keyword>
<dbReference type="Proteomes" id="UP000324222">
    <property type="component" value="Unassembled WGS sequence"/>
</dbReference>
<gene>
    <name evidence="1" type="ORF">E2C01_008746</name>
</gene>
<dbReference type="AlphaFoldDB" id="A0A5B7D3U2"/>
<evidence type="ECO:0000313" key="2">
    <source>
        <dbReference type="Proteomes" id="UP000324222"/>
    </source>
</evidence>
<proteinExistence type="predicted"/>
<dbReference type="EMBL" id="VSRR010000465">
    <property type="protein sequence ID" value="MPC15941.1"/>
    <property type="molecule type" value="Genomic_DNA"/>
</dbReference>
<protein>
    <submittedName>
        <fullName evidence="1">Uncharacterized protein</fullName>
    </submittedName>
</protein>
<sequence length="82" mass="8689">MFLGVPCPAPGCVSEVEVWRGRPAHHHNNDTVAPFAGDWHVPRGVSVVSSFKASNKPIFSPIDLEVKVGSLASSALLHGEGM</sequence>